<sequence>MDVLHPDIHALLKDLSGCLNVTSRYLSKTSFLLNIPYCLESLTWQLTFAKLGVRHACPDILVPDTQFTPLIHSDRVQAAYLGASDLQQRGLTRLVKELLDSYSEYQQHVLDQLASPGTALRFEADTVFGATDVRTQVLCTQSQALFVVTPFSPVEWEQLHASMRQLGITDAEQQRMQPDLRLRVGFPLSPAHARQSPAIRLHIPAKLESLAGRVELPSWPAGRMCILEYLPLVKDAVQASMAQAVRVCTIRRDVFRELSSTGLGAPIELDTISYSTATFDLPSDRMPLLLLCDLPPSFPQQKPRLTLQAGSNMPPKLVEDYIWDPSWTAADMAEHVHGAVDRAQLSLGFQHD</sequence>
<evidence type="ECO:0000256" key="14">
    <source>
        <dbReference type="ARBA" id="ARBA00023306"/>
    </source>
</evidence>
<dbReference type="GO" id="GO:0051301">
    <property type="term" value="P:cell division"/>
    <property type="evidence" value="ECO:0007669"/>
    <property type="project" value="UniProtKB-KW"/>
</dbReference>
<keyword evidence="8" id="KW-0227">DNA damage</keyword>
<dbReference type="PANTHER" id="PTHR15189:SF7">
    <property type="entry name" value="BRISC AND BRCA1-A COMPLEX MEMBER 2"/>
    <property type="match status" value="1"/>
</dbReference>
<comment type="caution">
    <text evidence="18">The sequence shown here is derived from an EMBL/GenBank/DDBJ whole genome shotgun (WGS) entry which is preliminary data.</text>
</comment>
<gene>
    <name evidence="18" type="ORF">CVIRNUC_008449</name>
</gene>
<evidence type="ECO:0000256" key="15">
    <source>
        <dbReference type="ARBA" id="ARBA00025766"/>
    </source>
</evidence>
<dbReference type="GO" id="GO:0006302">
    <property type="term" value="P:double-strand break repair"/>
    <property type="evidence" value="ECO:0007669"/>
    <property type="project" value="TreeGrafter"/>
</dbReference>
<dbReference type="PANTHER" id="PTHR15189">
    <property type="entry name" value="BRISC AND BRCA1-A COMPLEX MEMBER 2"/>
    <property type="match status" value="1"/>
</dbReference>
<evidence type="ECO:0000256" key="1">
    <source>
        <dbReference type="ARBA" id="ARBA00004123"/>
    </source>
</evidence>
<evidence type="ECO:0000256" key="9">
    <source>
        <dbReference type="ARBA" id="ARBA00022776"/>
    </source>
</evidence>
<keyword evidence="10" id="KW-0833">Ubl conjugation pathway</keyword>
<comment type="subcellular location">
    <subcellularLocation>
        <location evidence="2">Cytoplasm</location>
    </subcellularLocation>
    <subcellularLocation>
        <location evidence="1">Nucleus</location>
    </subcellularLocation>
</comment>
<keyword evidence="12" id="KW-0234">DNA repair</keyword>
<keyword evidence="9" id="KW-0498">Mitosis</keyword>
<proteinExistence type="inferred from homology"/>
<organism evidence="18 19">
    <name type="scientific">Coccomyxa viridis</name>
    <dbReference type="NCBI Taxonomy" id="1274662"/>
    <lineage>
        <taxon>Eukaryota</taxon>
        <taxon>Viridiplantae</taxon>
        <taxon>Chlorophyta</taxon>
        <taxon>core chlorophytes</taxon>
        <taxon>Trebouxiophyceae</taxon>
        <taxon>Trebouxiophyceae incertae sedis</taxon>
        <taxon>Coccomyxaceae</taxon>
        <taxon>Coccomyxa</taxon>
    </lineage>
</organism>
<evidence type="ECO:0000313" key="18">
    <source>
        <dbReference type="EMBL" id="CAK0785243.1"/>
    </source>
</evidence>
<evidence type="ECO:0000313" key="19">
    <source>
        <dbReference type="Proteomes" id="UP001314263"/>
    </source>
</evidence>
<protein>
    <recommendedName>
        <fullName evidence="3">BRISC and BRCA1-A complex member 2</fullName>
    </recommendedName>
    <alternativeName>
        <fullName evidence="16">BRCA1-A complex subunit BRE</fullName>
    </alternativeName>
    <alternativeName>
        <fullName evidence="17">BRCA1/BRCA2-containing complex subunit 45</fullName>
    </alternativeName>
</protein>
<keyword evidence="6" id="KW-0053">Apoptosis</keyword>
<accession>A0AAV1IDB4</accession>
<evidence type="ECO:0000256" key="8">
    <source>
        <dbReference type="ARBA" id="ARBA00022763"/>
    </source>
</evidence>
<evidence type="ECO:0000256" key="10">
    <source>
        <dbReference type="ARBA" id="ARBA00022786"/>
    </source>
</evidence>
<dbReference type="Proteomes" id="UP001314263">
    <property type="component" value="Unassembled WGS sequence"/>
</dbReference>
<name>A0AAV1IDB4_9CHLO</name>
<evidence type="ECO:0000256" key="4">
    <source>
        <dbReference type="ARBA" id="ARBA00022490"/>
    </source>
</evidence>
<comment type="similarity">
    <text evidence="15">Belongs to the BABAM2 family.</text>
</comment>
<reference evidence="18 19" key="1">
    <citation type="submission" date="2023-10" db="EMBL/GenBank/DDBJ databases">
        <authorList>
            <person name="Maclean D."/>
            <person name="Macfadyen A."/>
        </authorList>
    </citation>
    <scope>NUCLEOTIDE SEQUENCE [LARGE SCALE GENOMIC DNA]</scope>
</reference>
<dbReference type="AlphaFoldDB" id="A0AAV1IDB4"/>
<evidence type="ECO:0000256" key="13">
    <source>
        <dbReference type="ARBA" id="ARBA00023242"/>
    </source>
</evidence>
<keyword evidence="7" id="KW-0677">Repeat</keyword>
<evidence type="ECO:0000256" key="6">
    <source>
        <dbReference type="ARBA" id="ARBA00022703"/>
    </source>
</evidence>
<dbReference type="GO" id="GO:0005737">
    <property type="term" value="C:cytoplasm"/>
    <property type="evidence" value="ECO:0007669"/>
    <property type="project" value="UniProtKB-SubCell"/>
</dbReference>
<keyword evidence="4" id="KW-0963">Cytoplasm</keyword>
<evidence type="ECO:0000256" key="12">
    <source>
        <dbReference type="ARBA" id="ARBA00023204"/>
    </source>
</evidence>
<dbReference type="GO" id="GO:0070552">
    <property type="term" value="C:BRISC complex"/>
    <property type="evidence" value="ECO:0007669"/>
    <property type="project" value="InterPro"/>
</dbReference>
<keyword evidence="19" id="KW-1185">Reference proteome</keyword>
<evidence type="ECO:0000256" key="16">
    <source>
        <dbReference type="ARBA" id="ARBA00032491"/>
    </source>
</evidence>
<evidence type="ECO:0000256" key="2">
    <source>
        <dbReference type="ARBA" id="ARBA00004496"/>
    </source>
</evidence>
<keyword evidence="5" id="KW-0132">Cell division</keyword>
<keyword evidence="13" id="KW-0539">Nucleus</keyword>
<evidence type="ECO:0000256" key="3">
    <source>
        <dbReference type="ARBA" id="ARBA00019438"/>
    </source>
</evidence>
<dbReference type="GO" id="GO:0006325">
    <property type="term" value="P:chromatin organization"/>
    <property type="evidence" value="ECO:0007669"/>
    <property type="project" value="UniProtKB-KW"/>
</dbReference>
<evidence type="ECO:0000256" key="11">
    <source>
        <dbReference type="ARBA" id="ARBA00022853"/>
    </source>
</evidence>
<evidence type="ECO:0000256" key="7">
    <source>
        <dbReference type="ARBA" id="ARBA00022737"/>
    </source>
</evidence>
<evidence type="ECO:0000256" key="5">
    <source>
        <dbReference type="ARBA" id="ARBA00022618"/>
    </source>
</evidence>
<keyword evidence="11" id="KW-0156">Chromatin regulator</keyword>
<dbReference type="EMBL" id="CAUYUE010000012">
    <property type="protein sequence ID" value="CAK0785243.1"/>
    <property type="molecule type" value="Genomic_DNA"/>
</dbReference>
<dbReference type="Pfam" id="PF06113">
    <property type="entry name" value="BRE"/>
    <property type="match status" value="1"/>
</dbReference>
<keyword evidence="14" id="KW-0131">Cell cycle</keyword>
<evidence type="ECO:0000256" key="17">
    <source>
        <dbReference type="ARBA" id="ARBA00032630"/>
    </source>
</evidence>
<dbReference type="InterPro" id="IPR010358">
    <property type="entry name" value="BRE"/>
</dbReference>